<dbReference type="PANTHER" id="PTHR11766:SF1">
    <property type="entry name" value="TYROSINE--TRNA LIGASE"/>
    <property type="match status" value="1"/>
</dbReference>
<dbReference type="GO" id="GO:0004831">
    <property type="term" value="F:tyrosine-tRNA ligase activity"/>
    <property type="evidence" value="ECO:0007669"/>
    <property type="project" value="UniProtKB-EC"/>
</dbReference>
<keyword evidence="4 10" id="KW-0067">ATP-binding</keyword>
<dbReference type="InterPro" id="IPR014729">
    <property type="entry name" value="Rossmann-like_a/b/a_fold"/>
</dbReference>
<dbReference type="PRINTS" id="PR01040">
    <property type="entry name" value="TRNASYNTHTYR"/>
</dbReference>
<gene>
    <name evidence="11" type="primary">tyrS</name>
    <name evidence="11" type="ORF">ACFSSA_10950</name>
</gene>
<comment type="catalytic activity">
    <reaction evidence="7">
        <text>tRNA(Tyr) + L-tyrosine + ATP = L-tyrosyl-tRNA(Tyr) + AMP + diphosphate + H(+)</text>
        <dbReference type="Rhea" id="RHEA:10220"/>
        <dbReference type="Rhea" id="RHEA-COMP:9706"/>
        <dbReference type="Rhea" id="RHEA-COMP:9707"/>
        <dbReference type="ChEBI" id="CHEBI:15378"/>
        <dbReference type="ChEBI" id="CHEBI:30616"/>
        <dbReference type="ChEBI" id="CHEBI:33019"/>
        <dbReference type="ChEBI" id="CHEBI:58315"/>
        <dbReference type="ChEBI" id="CHEBI:78442"/>
        <dbReference type="ChEBI" id="CHEBI:78536"/>
        <dbReference type="ChEBI" id="CHEBI:456215"/>
        <dbReference type="EC" id="6.1.1.1"/>
    </reaction>
</comment>
<reference evidence="12" key="1">
    <citation type="journal article" date="2019" name="Int. J. Syst. Evol. Microbiol.">
        <title>The Global Catalogue of Microorganisms (GCM) 10K type strain sequencing project: providing services to taxonomists for standard genome sequencing and annotation.</title>
        <authorList>
            <consortium name="The Broad Institute Genomics Platform"/>
            <consortium name="The Broad Institute Genome Sequencing Center for Infectious Disease"/>
            <person name="Wu L."/>
            <person name="Ma J."/>
        </authorList>
    </citation>
    <scope>NUCLEOTIDE SEQUENCE [LARGE SCALE GENOMIC DNA]</scope>
    <source>
        <strain evidence="12">CGMCC 4.7106</strain>
    </source>
</reference>
<protein>
    <recommendedName>
        <fullName evidence="1 8">Tyrosine--tRNA ligase</fullName>
        <ecNumber evidence="1 8">6.1.1.1</ecNumber>
    </recommendedName>
</protein>
<dbReference type="Gene3D" id="3.40.50.620">
    <property type="entry name" value="HUPs"/>
    <property type="match status" value="1"/>
</dbReference>
<keyword evidence="6 10" id="KW-0030">Aminoacyl-tRNA synthetase</keyword>
<sequence>MTLTPEQQLAQLTSGAAKVLSEKELLEKLKLGRPLRVKLGVDPTAPDIHFGHTVALEKLRQFQLLGHQAVLLIGDFTATIGDPSGRSATRPPLSRDEVLENAATYTEQAFKILDRDQTEIVYNGDWFRKMTYEEILRLNARVTLQQMLQREDFRNRLDSGQEVRLHELQYPVMQGWDSVEIRADVELGGTDQLFNILVGRDMQKDEGQPQQVVMVMPLLEGLDGVKKMSKSYGNYIGVSESPQEMYGKLMSVSDQLMDRYYLLLLGESRDASQHPMDSKKALAEKLTARYHGATEAENARLDWDTRFSKKDLNAADLPEISLSALPAGLTVLSLCSHAFEASFGLKKSNGELRKQFIVSGSVQLNGEKQTDPTLPIKPSPGDTLKLSKKHAVRFIN</sequence>
<dbReference type="Gene3D" id="1.10.240.10">
    <property type="entry name" value="Tyrosyl-Transfer RNA Synthetase"/>
    <property type="match status" value="1"/>
</dbReference>
<dbReference type="InterPro" id="IPR002305">
    <property type="entry name" value="aa-tRNA-synth_Ic"/>
</dbReference>
<dbReference type="Gene3D" id="3.10.290.10">
    <property type="entry name" value="RNA-binding S4 domain"/>
    <property type="match status" value="1"/>
</dbReference>
<keyword evidence="2 10" id="KW-0436">Ligase</keyword>
<evidence type="ECO:0000256" key="6">
    <source>
        <dbReference type="ARBA" id="ARBA00023146"/>
    </source>
</evidence>
<comment type="similarity">
    <text evidence="10">Belongs to the class-I aminoacyl-tRNA synthetase family.</text>
</comment>
<organism evidence="11 12">
    <name type="scientific">Luteolibacter algae</name>
    <dbReference type="NCBI Taxonomy" id="454151"/>
    <lineage>
        <taxon>Bacteria</taxon>
        <taxon>Pseudomonadati</taxon>
        <taxon>Verrucomicrobiota</taxon>
        <taxon>Verrucomicrobiia</taxon>
        <taxon>Verrucomicrobiales</taxon>
        <taxon>Verrucomicrobiaceae</taxon>
        <taxon>Luteolibacter</taxon>
    </lineage>
</organism>
<evidence type="ECO:0000256" key="1">
    <source>
        <dbReference type="ARBA" id="ARBA00013160"/>
    </source>
</evidence>
<dbReference type="Pfam" id="PF00579">
    <property type="entry name" value="tRNA-synt_1b"/>
    <property type="match status" value="1"/>
</dbReference>
<evidence type="ECO:0000256" key="7">
    <source>
        <dbReference type="ARBA" id="ARBA00048248"/>
    </source>
</evidence>
<evidence type="ECO:0000256" key="8">
    <source>
        <dbReference type="NCBIfam" id="TIGR00234"/>
    </source>
</evidence>
<evidence type="ECO:0000256" key="9">
    <source>
        <dbReference type="PROSITE-ProRule" id="PRU00182"/>
    </source>
</evidence>
<name>A0ABW5D8R2_9BACT</name>
<keyword evidence="3 10" id="KW-0547">Nucleotide-binding</keyword>
<dbReference type="PROSITE" id="PS50889">
    <property type="entry name" value="S4"/>
    <property type="match status" value="1"/>
</dbReference>
<dbReference type="Proteomes" id="UP001597375">
    <property type="component" value="Unassembled WGS sequence"/>
</dbReference>
<keyword evidence="12" id="KW-1185">Reference proteome</keyword>
<dbReference type="InterPro" id="IPR024088">
    <property type="entry name" value="Tyr-tRNA-ligase_bac-type"/>
</dbReference>
<keyword evidence="9" id="KW-0694">RNA-binding</keyword>
<evidence type="ECO:0000256" key="4">
    <source>
        <dbReference type="ARBA" id="ARBA00022840"/>
    </source>
</evidence>
<evidence type="ECO:0000313" key="11">
    <source>
        <dbReference type="EMBL" id="MFD2257194.1"/>
    </source>
</evidence>
<evidence type="ECO:0000256" key="5">
    <source>
        <dbReference type="ARBA" id="ARBA00022917"/>
    </source>
</evidence>
<keyword evidence="5 10" id="KW-0648">Protein biosynthesis</keyword>
<dbReference type="RefSeq" id="WP_386820481.1">
    <property type="nucleotide sequence ID" value="NZ_JBHUIT010000022.1"/>
</dbReference>
<dbReference type="CDD" id="cd00805">
    <property type="entry name" value="TyrRS_core"/>
    <property type="match status" value="1"/>
</dbReference>
<evidence type="ECO:0000256" key="10">
    <source>
        <dbReference type="RuleBase" id="RU363036"/>
    </source>
</evidence>
<dbReference type="PANTHER" id="PTHR11766">
    <property type="entry name" value="TYROSYL-TRNA SYNTHETASE"/>
    <property type="match status" value="1"/>
</dbReference>
<evidence type="ECO:0000256" key="2">
    <source>
        <dbReference type="ARBA" id="ARBA00022598"/>
    </source>
</evidence>
<evidence type="ECO:0000313" key="12">
    <source>
        <dbReference type="Proteomes" id="UP001597375"/>
    </source>
</evidence>
<dbReference type="NCBIfam" id="TIGR00234">
    <property type="entry name" value="tyrS"/>
    <property type="match status" value="1"/>
</dbReference>
<comment type="caution">
    <text evidence="11">The sequence shown here is derived from an EMBL/GenBank/DDBJ whole genome shotgun (WGS) entry which is preliminary data.</text>
</comment>
<dbReference type="InterPro" id="IPR036986">
    <property type="entry name" value="S4_RNA-bd_sf"/>
</dbReference>
<evidence type="ECO:0000256" key="3">
    <source>
        <dbReference type="ARBA" id="ARBA00022741"/>
    </source>
</evidence>
<proteinExistence type="inferred from homology"/>
<dbReference type="EC" id="6.1.1.1" evidence="1 8"/>
<dbReference type="EMBL" id="JBHUIT010000022">
    <property type="protein sequence ID" value="MFD2257194.1"/>
    <property type="molecule type" value="Genomic_DNA"/>
</dbReference>
<dbReference type="SUPFAM" id="SSF52374">
    <property type="entry name" value="Nucleotidylyl transferase"/>
    <property type="match status" value="1"/>
</dbReference>
<dbReference type="InterPro" id="IPR002307">
    <property type="entry name" value="Tyr-tRNA-ligase"/>
</dbReference>
<accession>A0ABW5D8R2</accession>